<evidence type="ECO:0000256" key="3">
    <source>
        <dbReference type="ARBA" id="ARBA00022448"/>
    </source>
</evidence>
<dbReference type="OrthoDB" id="7843147at2"/>
<reference evidence="9 10" key="1">
    <citation type="journal article" date="2018" name="Sci. Adv.">
        <title>Multi-heme cytochromes provide a pathway for survival in energy-limited environments.</title>
        <authorList>
            <person name="Deng X."/>
            <person name="Dohmae N."/>
            <person name="Nealson K.H."/>
            <person name="Hashimoto K."/>
            <person name="Okamoto A."/>
        </authorList>
    </citation>
    <scope>NUCLEOTIDE SEQUENCE [LARGE SCALE GENOMIC DNA]</scope>
    <source>
        <strain evidence="9 10">IS5</strain>
    </source>
</reference>
<feature type="transmembrane region" description="Helical" evidence="8">
    <location>
        <begin position="191"/>
        <end position="212"/>
    </location>
</feature>
<protein>
    <recommendedName>
        <fullName evidence="8">Probable membrane transporter protein</fullName>
    </recommendedName>
</protein>
<feature type="transmembrane region" description="Helical" evidence="8">
    <location>
        <begin position="161"/>
        <end position="179"/>
    </location>
</feature>
<evidence type="ECO:0000256" key="5">
    <source>
        <dbReference type="ARBA" id="ARBA00022692"/>
    </source>
</evidence>
<dbReference type="KEGG" id="dfl:DFE_0280"/>
<accession>A0A2Z6AUZ7</accession>
<evidence type="ECO:0000256" key="2">
    <source>
        <dbReference type="ARBA" id="ARBA00009142"/>
    </source>
</evidence>
<gene>
    <name evidence="9" type="ORF">DFE_0280</name>
</gene>
<evidence type="ECO:0000256" key="8">
    <source>
        <dbReference type="RuleBase" id="RU363041"/>
    </source>
</evidence>
<dbReference type="EMBL" id="AP017378">
    <property type="protein sequence ID" value="BBD07006.1"/>
    <property type="molecule type" value="Genomic_DNA"/>
</dbReference>
<name>A0A2Z6AUZ7_9BACT</name>
<evidence type="ECO:0000256" key="7">
    <source>
        <dbReference type="ARBA" id="ARBA00023136"/>
    </source>
</evidence>
<dbReference type="Proteomes" id="UP000269883">
    <property type="component" value="Chromosome"/>
</dbReference>
<evidence type="ECO:0000313" key="10">
    <source>
        <dbReference type="Proteomes" id="UP000269883"/>
    </source>
</evidence>
<dbReference type="GO" id="GO:0005886">
    <property type="term" value="C:plasma membrane"/>
    <property type="evidence" value="ECO:0007669"/>
    <property type="project" value="UniProtKB-SubCell"/>
</dbReference>
<dbReference type="RefSeq" id="WP_126375836.1">
    <property type="nucleotide sequence ID" value="NZ_AP017378.1"/>
</dbReference>
<evidence type="ECO:0000256" key="6">
    <source>
        <dbReference type="ARBA" id="ARBA00022989"/>
    </source>
</evidence>
<dbReference type="Pfam" id="PF01925">
    <property type="entry name" value="TauE"/>
    <property type="match status" value="1"/>
</dbReference>
<comment type="subcellular location">
    <subcellularLocation>
        <location evidence="1 8">Cell membrane</location>
        <topology evidence="1 8">Multi-pass membrane protein</topology>
    </subcellularLocation>
</comment>
<evidence type="ECO:0000256" key="4">
    <source>
        <dbReference type="ARBA" id="ARBA00022475"/>
    </source>
</evidence>
<keyword evidence="4 8" id="KW-1003">Cell membrane</keyword>
<feature type="transmembrane region" description="Helical" evidence="8">
    <location>
        <begin position="121"/>
        <end position="141"/>
    </location>
</feature>
<proteinExistence type="inferred from homology"/>
<dbReference type="InterPro" id="IPR002781">
    <property type="entry name" value="TM_pro_TauE-like"/>
</dbReference>
<evidence type="ECO:0000313" key="9">
    <source>
        <dbReference type="EMBL" id="BBD07006.1"/>
    </source>
</evidence>
<dbReference type="PANTHER" id="PTHR30269">
    <property type="entry name" value="TRANSMEMBRANE PROTEIN YFCA"/>
    <property type="match status" value="1"/>
</dbReference>
<feature type="transmembrane region" description="Helical" evidence="8">
    <location>
        <begin position="32"/>
        <end position="58"/>
    </location>
</feature>
<feature type="transmembrane region" description="Helical" evidence="8">
    <location>
        <begin position="96"/>
        <end position="114"/>
    </location>
</feature>
<organism evidence="9 10">
    <name type="scientific">Desulfovibrio ferrophilus</name>
    <dbReference type="NCBI Taxonomy" id="241368"/>
    <lineage>
        <taxon>Bacteria</taxon>
        <taxon>Pseudomonadati</taxon>
        <taxon>Thermodesulfobacteriota</taxon>
        <taxon>Desulfovibrionia</taxon>
        <taxon>Desulfovibrionales</taxon>
        <taxon>Desulfovibrionaceae</taxon>
        <taxon>Desulfovibrio</taxon>
    </lineage>
</organism>
<evidence type="ECO:0000256" key="1">
    <source>
        <dbReference type="ARBA" id="ARBA00004651"/>
    </source>
</evidence>
<dbReference type="AlphaFoldDB" id="A0A2Z6AUZ7"/>
<keyword evidence="3" id="KW-0813">Transport</keyword>
<dbReference type="InterPro" id="IPR052017">
    <property type="entry name" value="TSUP"/>
</dbReference>
<keyword evidence="7 8" id="KW-0472">Membrane</keyword>
<feature type="transmembrane region" description="Helical" evidence="8">
    <location>
        <begin position="70"/>
        <end position="90"/>
    </location>
</feature>
<dbReference type="PANTHER" id="PTHR30269:SF37">
    <property type="entry name" value="MEMBRANE TRANSPORTER PROTEIN"/>
    <property type="match status" value="1"/>
</dbReference>
<comment type="similarity">
    <text evidence="2 8">Belongs to the 4-toluene sulfonate uptake permease (TSUP) (TC 2.A.102) family.</text>
</comment>
<feature type="transmembrane region" description="Helical" evidence="8">
    <location>
        <begin position="224"/>
        <end position="242"/>
    </location>
</feature>
<sequence>MLTTSIVATVVLVAAFIQGTAGFGFAFFSLPLLALLLDFRVAVPTLVLLAQALNLIILSQHRFKADWKKSVLPLTLFSLPGIPVGVWLLTWLDVRLLQGSLGVILVGYALYQWLAKPAPRVLSRAWMVCAGFVAGCLGGALNSQGPPILVYTSLQPWNKDMVKGTLIAFFFTTGLAVVATQAYQGLITPEVTHLAAVCLPFLLVGVMAGRALYKRLGEGGYRQLYMAMILVLGVMMVIKSAVEA</sequence>
<keyword evidence="10" id="KW-1185">Reference proteome</keyword>
<keyword evidence="5 8" id="KW-0812">Transmembrane</keyword>
<keyword evidence="6 8" id="KW-1133">Transmembrane helix</keyword>